<accession>A0A8J9V0T0</accession>
<dbReference type="OrthoDB" id="6849532at2759"/>
<feature type="non-terminal residue" evidence="1">
    <location>
        <position position="78"/>
    </location>
</feature>
<evidence type="ECO:0000313" key="1">
    <source>
        <dbReference type="EMBL" id="CAH0723137.1"/>
    </source>
</evidence>
<dbReference type="EMBL" id="OV170223">
    <property type="protein sequence ID" value="CAH0723137.1"/>
    <property type="molecule type" value="Genomic_DNA"/>
</dbReference>
<gene>
    <name evidence="1" type="ORF">BINO364_LOCUS9006</name>
</gene>
<organism evidence="1 2">
    <name type="scientific">Brenthis ino</name>
    <name type="common">lesser marbled fritillary</name>
    <dbReference type="NCBI Taxonomy" id="405034"/>
    <lineage>
        <taxon>Eukaryota</taxon>
        <taxon>Metazoa</taxon>
        <taxon>Ecdysozoa</taxon>
        <taxon>Arthropoda</taxon>
        <taxon>Hexapoda</taxon>
        <taxon>Insecta</taxon>
        <taxon>Pterygota</taxon>
        <taxon>Neoptera</taxon>
        <taxon>Endopterygota</taxon>
        <taxon>Lepidoptera</taxon>
        <taxon>Glossata</taxon>
        <taxon>Ditrysia</taxon>
        <taxon>Papilionoidea</taxon>
        <taxon>Nymphalidae</taxon>
        <taxon>Heliconiinae</taxon>
        <taxon>Argynnini</taxon>
        <taxon>Brenthis</taxon>
    </lineage>
</organism>
<dbReference type="AlphaFoldDB" id="A0A8J9V0T0"/>
<evidence type="ECO:0000313" key="2">
    <source>
        <dbReference type="Proteomes" id="UP000838878"/>
    </source>
</evidence>
<sequence length="78" mass="9139">MEHVGRGRSIQRRLRVELKPGTFSPPVISEPSYPSRFHLFHYKQKHLDNRRRSRMAGRLISCQLRKIHPATIILLPVA</sequence>
<reference evidence="1" key="1">
    <citation type="submission" date="2021-12" db="EMBL/GenBank/DDBJ databases">
        <authorList>
            <person name="Martin H S."/>
        </authorList>
    </citation>
    <scope>NUCLEOTIDE SEQUENCE</scope>
</reference>
<dbReference type="Proteomes" id="UP000838878">
    <property type="component" value="Chromosome 3"/>
</dbReference>
<protein>
    <submittedName>
        <fullName evidence="1">Uncharacterized protein</fullName>
    </submittedName>
</protein>
<keyword evidence="2" id="KW-1185">Reference proteome</keyword>
<proteinExistence type="predicted"/>
<name>A0A8J9V0T0_9NEOP</name>